<gene>
    <name evidence="2" type="ORF">QS748_07375</name>
</gene>
<protein>
    <submittedName>
        <fullName evidence="2">Uncharacterized protein</fullName>
    </submittedName>
</protein>
<feature type="chain" id="PRO_5041661160" evidence="1">
    <location>
        <begin position="29"/>
        <end position="403"/>
    </location>
</feature>
<name>A0AA90NR62_9GAMM</name>
<dbReference type="Proteomes" id="UP001178148">
    <property type="component" value="Unassembled WGS sequence"/>
</dbReference>
<dbReference type="EMBL" id="JASXSV010000009">
    <property type="protein sequence ID" value="MDP0589009.1"/>
    <property type="molecule type" value="Genomic_DNA"/>
</dbReference>
<comment type="caution">
    <text evidence="2">The sequence shown here is derived from an EMBL/GenBank/DDBJ whole genome shotgun (WGS) entry which is preliminary data.</text>
</comment>
<organism evidence="2 3">
    <name type="scientific">Candidatus Endonucleibacter bathymodioli</name>
    <dbReference type="NCBI Taxonomy" id="539814"/>
    <lineage>
        <taxon>Bacteria</taxon>
        <taxon>Pseudomonadati</taxon>
        <taxon>Pseudomonadota</taxon>
        <taxon>Gammaproteobacteria</taxon>
        <taxon>Oceanospirillales</taxon>
        <taxon>Endozoicomonadaceae</taxon>
        <taxon>Candidatus Endonucleibacter</taxon>
    </lineage>
</organism>
<evidence type="ECO:0000313" key="2">
    <source>
        <dbReference type="EMBL" id="MDP0589009.1"/>
    </source>
</evidence>
<feature type="signal peptide" evidence="1">
    <location>
        <begin position="1"/>
        <end position="28"/>
    </location>
</feature>
<keyword evidence="1" id="KW-0732">Signal</keyword>
<reference evidence="2 3" key="1">
    <citation type="journal article" date="2023" name="bioRxiv">
        <title>An intranuclear bacterial parasite of deep-sea mussels expresses apoptosis inhibitors acquired from its host.</title>
        <authorList>
            <person name="Gonzalez Porras M.A."/>
            <person name="Assie A."/>
            <person name="Tietjen M."/>
            <person name="Violette M."/>
            <person name="Kleiner M."/>
            <person name="Gruber-Vodicka H."/>
            <person name="Dubilier N."/>
            <person name="Leisch N."/>
        </authorList>
    </citation>
    <scope>NUCLEOTIDE SEQUENCE [LARGE SCALE GENOMIC DNA]</scope>
    <source>
        <strain evidence="2">IAP13</strain>
    </source>
</reference>
<keyword evidence="3" id="KW-1185">Reference proteome</keyword>
<sequence length="403" mass="46009">MMYIKLSKVFIAFAIIFLSVVNISSVMAGGGDDNCECNLVINEENKLKHIYVCRSSCDYIEEDCSGGAKQLSGFLEDLAEYFEHHPSDESIRCKISAMHSKIKEKVEHGDSEFSKSRLTQTIIDMQTSAMGNQTSLDIIQCAFTKQELSEIMHYLYCVVNCFCGEYDKNASHPWLVNKDGRLLVAFSSALIRWHNVYGEKTPVTKDERKIFHSIVIYLLLSQYMDICERFMGDGDSKHLDTHHAYFKLTMKALQTKYSQLLDGVYSLPEYVENLLNPIHIDDYINCGNLVGLGRIIEDKAGEFCFPSIGWSESKKMYFDFVVMKHKDGGDEIKTIVMGGLYEFNSPKDSIGKDMDALLNTLKSRPSLRSDIKTAFRYGWEAIASQFRHFGDLFRTLVDPDTYY</sequence>
<accession>A0AA90NR62</accession>
<evidence type="ECO:0000313" key="3">
    <source>
        <dbReference type="Proteomes" id="UP001178148"/>
    </source>
</evidence>
<evidence type="ECO:0000256" key="1">
    <source>
        <dbReference type="SAM" id="SignalP"/>
    </source>
</evidence>
<proteinExistence type="predicted"/>
<dbReference type="AlphaFoldDB" id="A0AA90NR62"/>